<keyword evidence="4" id="KW-0963">Cytoplasm</keyword>
<dbReference type="FunFam" id="1.20.80.10:FF:000014">
    <property type="entry name" value="Tyrosine-protein phosphatase non-receptor type"/>
    <property type="match status" value="1"/>
</dbReference>
<dbReference type="SUPFAM" id="SSF52799">
    <property type="entry name" value="(Phosphotyrosine protein) phosphatases II"/>
    <property type="match status" value="1"/>
</dbReference>
<comment type="similarity">
    <text evidence="2">Belongs to the protein-tyrosine phosphatase family. Non-receptor class subfamily.</text>
</comment>
<dbReference type="InterPro" id="IPR019748">
    <property type="entry name" value="FERM_central"/>
</dbReference>
<dbReference type="SUPFAM" id="SSF47031">
    <property type="entry name" value="Second domain of FERM"/>
    <property type="match status" value="1"/>
</dbReference>
<dbReference type="InterPro" id="IPR016130">
    <property type="entry name" value="Tyr_Pase_AS"/>
</dbReference>
<dbReference type="SUPFAM" id="SSF50729">
    <property type="entry name" value="PH domain-like"/>
    <property type="match status" value="1"/>
</dbReference>
<feature type="region of interest" description="Disordered" evidence="9">
    <location>
        <begin position="701"/>
        <end position="726"/>
    </location>
</feature>
<dbReference type="InterPro" id="IPR003595">
    <property type="entry name" value="Tyr_Pase_cat"/>
</dbReference>
<evidence type="ECO:0000313" key="14">
    <source>
        <dbReference type="RefSeq" id="XP_035694977.1"/>
    </source>
</evidence>
<proteinExistence type="inferred from homology"/>
<dbReference type="Pfam" id="PF00373">
    <property type="entry name" value="FERM_M"/>
    <property type="match status" value="1"/>
</dbReference>
<reference evidence="14" key="1">
    <citation type="journal article" date="2016" name="Genome Biol. Evol.">
        <title>Conserved non-coding elements in the most distant genera of cephalochordates: the Goldilocks principle.</title>
        <authorList>
            <person name="Yue J.X."/>
            <person name="Kozmikova I."/>
            <person name="Ono H."/>
            <person name="Nossa C.W."/>
            <person name="Kozmik Z."/>
            <person name="Putnam N.H."/>
            <person name="Yu J.K."/>
            <person name="Holland L.Z."/>
        </authorList>
    </citation>
    <scope>NUCLEOTIDE SEQUENCE</scope>
</reference>
<keyword evidence="5" id="KW-0597">Phosphoprotein</keyword>
<dbReference type="InterPro" id="IPR029071">
    <property type="entry name" value="Ubiquitin-like_domsf"/>
</dbReference>
<dbReference type="GeneID" id="118428847"/>
<dbReference type="SMART" id="SM00295">
    <property type="entry name" value="B41"/>
    <property type="match status" value="1"/>
</dbReference>
<dbReference type="PRINTS" id="PR00700">
    <property type="entry name" value="PRTYPHPHTASE"/>
</dbReference>
<dbReference type="Gene3D" id="3.90.190.10">
    <property type="entry name" value="Protein tyrosine phosphatase superfamily"/>
    <property type="match status" value="1"/>
</dbReference>
<dbReference type="InterPro" id="IPR000299">
    <property type="entry name" value="FERM_domain"/>
</dbReference>
<feature type="region of interest" description="Disordered" evidence="9">
    <location>
        <begin position="455"/>
        <end position="476"/>
    </location>
</feature>
<dbReference type="EC" id="3.1.3.48" evidence="3"/>
<keyword evidence="7" id="KW-0904">Protein phosphatase</keyword>
<feature type="region of interest" description="Disordered" evidence="9">
    <location>
        <begin position="341"/>
        <end position="381"/>
    </location>
</feature>
<accession>A0A9J7M591</accession>
<feature type="domain" description="FERM" evidence="12">
    <location>
        <begin position="21"/>
        <end position="307"/>
    </location>
</feature>
<dbReference type="InterPro" id="IPR035963">
    <property type="entry name" value="FERM_2"/>
</dbReference>
<dbReference type="RefSeq" id="XP_035694977.1">
    <property type="nucleotide sequence ID" value="XM_035839084.1"/>
</dbReference>
<name>A0A9J7M591_BRAFL</name>
<dbReference type="CDD" id="cd13188">
    <property type="entry name" value="FERM_C_PTPN14_PTPN21"/>
    <property type="match status" value="1"/>
</dbReference>
<dbReference type="InterPro" id="IPR029021">
    <property type="entry name" value="Prot-tyrosine_phosphatase-like"/>
</dbReference>
<dbReference type="PROSITE" id="PS00660">
    <property type="entry name" value="FERM_1"/>
    <property type="match status" value="1"/>
</dbReference>
<dbReference type="SMART" id="SM00404">
    <property type="entry name" value="PTPc_motif"/>
    <property type="match status" value="1"/>
</dbReference>
<keyword evidence="6" id="KW-0378">Hydrolase</keyword>
<evidence type="ECO:0000256" key="3">
    <source>
        <dbReference type="ARBA" id="ARBA00013064"/>
    </source>
</evidence>
<evidence type="ECO:0000256" key="7">
    <source>
        <dbReference type="ARBA" id="ARBA00022912"/>
    </source>
</evidence>
<reference evidence="13" key="2">
    <citation type="journal article" date="2020" name="Nat. Ecol. Evol.">
        <title>Deeply conserved synteny resolves early events in vertebrate evolution.</title>
        <authorList>
            <person name="Simakov O."/>
            <person name="Marletaz F."/>
            <person name="Yue J.X."/>
            <person name="O'Connell B."/>
            <person name="Jenkins J."/>
            <person name="Brandt A."/>
            <person name="Calef R."/>
            <person name="Tung C.H."/>
            <person name="Huang T.K."/>
            <person name="Schmutz J."/>
            <person name="Satoh N."/>
            <person name="Yu J.K."/>
            <person name="Putnam N.H."/>
            <person name="Green R.E."/>
            <person name="Rokhsar D.S."/>
        </authorList>
    </citation>
    <scope>NUCLEOTIDE SEQUENCE [LARGE SCALE GENOMIC DNA]</scope>
    <source>
        <strain evidence="13">S238N-H82</strain>
    </source>
</reference>
<dbReference type="Gene3D" id="1.20.80.10">
    <property type="match status" value="1"/>
</dbReference>
<sequence>MPFGLKLKKTKRYNVHTKNSFVIPVQLLDNTVIECTITTESTGRHCLEAVGQRLELQEVCYFGLRYVSKRLQLQWVELEKPLKKQLDKLAHEPLVYFAVMFYVSNVQKLNQEITRYLFYLQLKSDVIEGRLPCTPEQAMLLASYAIQAEFGDHDSDKHTVDFFKDFILFPPAQSQDDTVLAEHVREVINAHQRHCGMAPAQAELAYILEAQQLDGYGQEAYPAKDEAGNNLEVGASFVGIFVKHLSGLPTVYFKWHDVSNIVHNKRLFGVESAKTGEIVQFVMEDAEMTKYVWRMCVLKHKFYRINRASVSKTVWNEVSLDGHRSNLKLAPLVSAASPLKRTPTITKRDAAGMSPVHEEDEQDAAEEAEPSPGDVSYNSSPQVSIDYGLSGSMDNVLSSSTEYVLSNSTDYLLSNSTTSVDRLRAHTPGVHSYMNGSVPMNGSVYNSANSLNHSQVNIHRGSPTSSNPSINSNTDVSRVDLRPQLPAYRPTPDYETAVRNNRLRSVMDSGQSQSLINLGLSGVYNNPETMVYSQPDMIKHDLYSQRIVSFPQERTFVQSPAVYSPSHTNTTTETFPLHSASFSHTVSTPELAKPYANMAQITVSSEALLHHYKPPPPYPRHHTSTPDLAMQRYKHPQVSNSSPDLLPRRIVPVPRPQIFQEDSIPLVHALQEASRTLVRSTSSLKDEHIMHPAVSIGSVRELPIPEDGPIPPPPYPQNSLPSGNGTLLQRADAMLDVSQNSIRAAPVESANVGRPSVQDSPITNGPSTEAESPHEDVTPNESLVHVGRGSEECVTSGYSTSNDSDQEEVKRIEKSSSGSKEDDMRKIGPLKLAAMNGLTIATLPRASKRGSGRTPRDERIQRLEECAEDGVVFTEFSKVHKKKEPAIFMTAQKADNQARNRFKDILPYEESRVRLIPSQSNPAGYINASHIKMQVGESEMKYIAAQGPMENTTEDFWRMVWNQEVLIIAMLSLTKEGEKEKSYQYWPTEPTQTCKFGEVEVTLKFSSVSGPYATRGMSVKHIPSGETRTLWHLQFLAWPEHGCPQNVQDFLCFLEEVQSVKRLAYDMPLEREPPLLVHCGNGVGRTGVHILSEVMIKTLEHNKDLDVPTALTSLRDQRMMTVPMLAQYKFVYSVLIQYLKNSRLI</sequence>
<dbReference type="Pfam" id="PF00102">
    <property type="entry name" value="Y_phosphatase"/>
    <property type="match status" value="1"/>
</dbReference>
<feature type="region of interest" description="Disordered" evidence="9">
    <location>
        <begin position="746"/>
        <end position="825"/>
    </location>
</feature>
<dbReference type="Proteomes" id="UP000001554">
    <property type="component" value="Chromosome 1"/>
</dbReference>
<evidence type="ECO:0000256" key="2">
    <source>
        <dbReference type="ARBA" id="ARBA00009649"/>
    </source>
</evidence>
<dbReference type="CDD" id="cd17099">
    <property type="entry name" value="FERM_F1_PTPN14_like"/>
    <property type="match status" value="1"/>
</dbReference>
<evidence type="ECO:0000256" key="1">
    <source>
        <dbReference type="ARBA" id="ARBA00004245"/>
    </source>
</evidence>
<dbReference type="FunFam" id="3.10.20.90:FF:000039">
    <property type="entry name" value="Tyrosine-protein phosphatase non-receptor type"/>
    <property type="match status" value="1"/>
</dbReference>
<feature type="compositionally biased region" description="Acidic residues" evidence="9">
    <location>
        <begin position="358"/>
        <end position="369"/>
    </location>
</feature>
<dbReference type="InterPro" id="IPR014352">
    <property type="entry name" value="FERM/acyl-CoA-bd_prot_sf"/>
</dbReference>
<dbReference type="SUPFAM" id="SSF54236">
    <property type="entry name" value="Ubiquitin-like"/>
    <property type="match status" value="1"/>
</dbReference>
<dbReference type="InterPro" id="IPR019747">
    <property type="entry name" value="FERM_CS"/>
</dbReference>
<dbReference type="InterPro" id="IPR000387">
    <property type="entry name" value="Tyr_Pase_dom"/>
</dbReference>
<feature type="domain" description="Tyrosine-protein phosphatase" evidence="10">
    <location>
        <begin position="872"/>
        <end position="1138"/>
    </location>
</feature>
<reference evidence="14" key="3">
    <citation type="submission" date="2025-08" db="UniProtKB">
        <authorList>
            <consortium name="RefSeq"/>
        </authorList>
    </citation>
    <scope>IDENTIFICATION</scope>
</reference>
<dbReference type="SMART" id="SM00194">
    <property type="entry name" value="PTPc"/>
    <property type="match status" value="1"/>
</dbReference>
<evidence type="ECO:0000256" key="6">
    <source>
        <dbReference type="ARBA" id="ARBA00022801"/>
    </source>
</evidence>
<evidence type="ECO:0000256" key="9">
    <source>
        <dbReference type="SAM" id="MobiDB-lite"/>
    </source>
</evidence>
<dbReference type="Gene3D" id="3.10.20.90">
    <property type="entry name" value="Phosphatidylinositol 3-kinase Catalytic Subunit, Chain A, domain 1"/>
    <property type="match status" value="1"/>
</dbReference>
<dbReference type="FunFam" id="2.30.29.30:FF:000149">
    <property type="entry name" value="Tyrosine-protein phosphatase non-receptor type"/>
    <property type="match status" value="1"/>
</dbReference>
<dbReference type="AlphaFoldDB" id="A0A9J7M591"/>
<feature type="compositionally biased region" description="Pro residues" evidence="9">
    <location>
        <begin position="706"/>
        <end position="716"/>
    </location>
</feature>
<dbReference type="InterPro" id="IPR018980">
    <property type="entry name" value="FERM_PH-like_C"/>
</dbReference>
<protein>
    <recommendedName>
        <fullName evidence="3">protein-tyrosine-phosphatase</fullName>
        <ecNumber evidence="3">3.1.3.48</ecNumber>
    </recommendedName>
</protein>
<dbReference type="GO" id="GO:0004725">
    <property type="term" value="F:protein tyrosine phosphatase activity"/>
    <property type="evidence" value="ECO:0000318"/>
    <property type="project" value="GO_Central"/>
</dbReference>
<dbReference type="SMART" id="SM01196">
    <property type="entry name" value="FERM_C"/>
    <property type="match status" value="1"/>
</dbReference>
<dbReference type="InterPro" id="IPR018979">
    <property type="entry name" value="FERM_N"/>
</dbReference>
<evidence type="ECO:0000313" key="13">
    <source>
        <dbReference type="Proteomes" id="UP000001554"/>
    </source>
</evidence>
<dbReference type="Pfam" id="PF09379">
    <property type="entry name" value="FERM_N"/>
    <property type="match status" value="1"/>
</dbReference>
<dbReference type="KEGG" id="bfo:118428847"/>
<dbReference type="Gene3D" id="2.30.29.30">
    <property type="entry name" value="Pleckstrin-homology domain (PH domain)/Phosphotyrosine-binding domain (PTB)"/>
    <property type="match status" value="1"/>
</dbReference>
<keyword evidence="13" id="KW-1185">Reference proteome</keyword>
<feature type="domain" description="Tyrosine specific protein phosphatases" evidence="11">
    <location>
        <begin position="1051"/>
        <end position="1129"/>
    </location>
</feature>
<evidence type="ECO:0000256" key="5">
    <source>
        <dbReference type="ARBA" id="ARBA00022553"/>
    </source>
</evidence>
<dbReference type="InterPro" id="IPR019749">
    <property type="entry name" value="Band_41_domain"/>
</dbReference>
<feature type="compositionally biased region" description="Polar residues" evidence="9">
    <location>
        <begin position="757"/>
        <end position="770"/>
    </location>
</feature>
<dbReference type="CDD" id="cd14473">
    <property type="entry name" value="FERM_B-lobe"/>
    <property type="match status" value="1"/>
</dbReference>
<dbReference type="GO" id="GO:0005856">
    <property type="term" value="C:cytoskeleton"/>
    <property type="evidence" value="ECO:0007669"/>
    <property type="project" value="UniProtKB-SubCell"/>
</dbReference>
<dbReference type="OMA" id="FKKCRQY"/>
<dbReference type="OrthoDB" id="10012364at2759"/>
<dbReference type="InterPro" id="IPR000242">
    <property type="entry name" value="PTP_cat"/>
</dbReference>
<keyword evidence="8" id="KW-0206">Cytoskeleton</keyword>
<dbReference type="PROSITE" id="PS00383">
    <property type="entry name" value="TYR_PHOSPHATASE_1"/>
    <property type="match status" value="1"/>
</dbReference>
<evidence type="ECO:0000256" key="8">
    <source>
        <dbReference type="ARBA" id="ARBA00023212"/>
    </source>
</evidence>
<evidence type="ECO:0000259" key="11">
    <source>
        <dbReference type="PROSITE" id="PS50056"/>
    </source>
</evidence>
<dbReference type="PRINTS" id="PR00935">
    <property type="entry name" value="BAND41"/>
</dbReference>
<evidence type="ECO:0000259" key="12">
    <source>
        <dbReference type="PROSITE" id="PS50057"/>
    </source>
</evidence>
<feature type="compositionally biased region" description="Low complexity" evidence="9">
    <location>
        <begin position="462"/>
        <end position="474"/>
    </location>
</feature>
<dbReference type="PROSITE" id="PS50056">
    <property type="entry name" value="TYR_PHOSPHATASE_2"/>
    <property type="match status" value="1"/>
</dbReference>
<evidence type="ECO:0000256" key="4">
    <source>
        <dbReference type="ARBA" id="ARBA00022490"/>
    </source>
</evidence>
<dbReference type="InterPro" id="IPR041782">
    <property type="entry name" value="PTPN14/21_FERM_C"/>
</dbReference>
<organism evidence="13 14">
    <name type="scientific">Branchiostoma floridae</name>
    <name type="common">Florida lancelet</name>
    <name type="synonym">Amphioxus</name>
    <dbReference type="NCBI Taxonomy" id="7739"/>
    <lineage>
        <taxon>Eukaryota</taxon>
        <taxon>Metazoa</taxon>
        <taxon>Chordata</taxon>
        <taxon>Cephalochordata</taxon>
        <taxon>Leptocardii</taxon>
        <taxon>Amphioxiformes</taxon>
        <taxon>Branchiostomatidae</taxon>
        <taxon>Branchiostoma</taxon>
    </lineage>
</organism>
<dbReference type="InterPro" id="IPR011993">
    <property type="entry name" value="PH-like_dom_sf"/>
</dbReference>
<dbReference type="PROSITE" id="PS50057">
    <property type="entry name" value="FERM_3"/>
    <property type="match status" value="1"/>
</dbReference>
<dbReference type="PANTHER" id="PTHR45706:SF1">
    <property type="entry name" value="PEZ, ISOFORM A"/>
    <property type="match status" value="1"/>
</dbReference>
<feature type="compositionally biased region" description="Basic and acidic residues" evidence="9">
    <location>
        <begin position="807"/>
        <end position="825"/>
    </location>
</feature>
<dbReference type="PROSITE" id="PS50055">
    <property type="entry name" value="TYR_PHOSPHATASE_PTP"/>
    <property type="match status" value="1"/>
</dbReference>
<dbReference type="Pfam" id="PF09380">
    <property type="entry name" value="FERM_C"/>
    <property type="match status" value="1"/>
</dbReference>
<dbReference type="PANTHER" id="PTHR45706">
    <property type="entry name" value="TYROSINE-PROTEIN PHOSPHATASE"/>
    <property type="match status" value="1"/>
</dbReference>
<evidence type="ECO:0000259" key="10">
    <source>
        <dbReference type="PROSITE" id="PS50055"/>
    </source>
</evidence>
<comment type="subcellular location">
    <subcellularLocation>
        <location evidence="1">Cytoplasm</location>
        <location evidence="1">Cytoskeleton</location>
    </subcellularLocation>
</comment>
<gene>
    <name evidence="14" type="primary">LOC118428847</name>
</gene>